<reference evidence="1 2" key="1">
    <citation type="submission" date="2018-02" db="EMBL/GenBank/DDBJ databases">
        <title>The draft genome of Phyllobacterium sp. 1N-3.</title>
        <authorList>
            <person name="Liu L."/>
            <person name="Li L."/>
            <person name="Zhang X."/>
            <person name="Wang T."/>
            <person name="Liang L."/>
        </authorList>
    </citation>
    <scope>NUCLEOTIDE SEQUENCE [LARGE SCALE GENOMIC DNA]</scope>
    <source>
        <strain evidence="1 2">1N-3</strain>
    </source>
</reference>
<dbReference type="AlphaFoldDB" id="A0A2S9IV35"/>
<sequence>MSRAELAGLLGLSVGTVRNLPGWSSASLAPTDATLATMRRELVKRTRERLEEARIQREIDRQILEAECREHLAYCNIIDPDDERDEAA</sequence>
<evidence type="ECO:0000313" key="1">
    <source>
        <dbReference type="EMBL" id="PRD44387.1"/>
    </source>
</evidence>
<keyword evidence="2" id="KW-1185">Reference proteome</keyword>
<protein>
    <recommendedName>
        <fullName evidence="3">MerR family transcriptional regulator</fullName>
    </recommendedName>
</protein>
<dbReference type="EMBL" id="PVBR01000004">
    <property type="protein sequence ID" value="PRD44387.1"/>
    <property type="molecule type" value="Genomic_DNA"/>
</dbReference>
<evidence type="ECO:0008006" key="3">
    <source>
        <dbReference type="Google" id="ProtNLM"/>
    </source>
</evidence>
<comment type="caution">
    <text evidence="1">The sequence shown here is derived from an EMBL/GenBank/DDBJ whole genome shotgun (WGS) entry which is preliminary data.</text>
</comment>
<name>A0A2S9IV35_9HYPH</name>
<accession>A0A2S9IV35</accession>
<gene>
    <name evidence="1" type="ORF">C5748_07355</name>
</gene>
<dbReference type="Proteomes" id="UP000239434">
    <property type="component" value="Unassembled WGS sequence"/>
</dbReference>
<proteinExistence type="predicted"/>
<evidence type="ECO:0000313" key="2">
    <source>
        <dbReference type="Proteomes" id="UP000239434"/>
    </source>
</evidence>
<dbReference type="RefSeq" id="WP_105741273.1">
    <property type="nucleotide sequence ID" value="NZ_PVBR01000004.1"/>
</dbReference>
<organism evidence="1 2">
    <name type="scientific">Phyllobacterium phragmitis</name>
    <dbReference type="NCBI Taxonomy" id="2670329"/>
    <lineage>
        <taxon>Bacteria</taxon>
        <taxon>Pseudomonadati</taxon>
        <taxon>Pseudomonadota</taxon>
        <taxon>Alphaproteobacteria</taxon>
        <taxon>Hyphomicrobiales</taxon>
        <taxon>Phyllobacteriaceae</taxon>
        <taxon>Phyllobacterium</taxon>
    </lineage>
</organism>